<dbReference type="PANTHER" id="PTHR43684:SF1">
    <property type="entry name" value="ENOYL-COA DELTA ISOMERASE 2"/>
    <property type="match status" value="1"/>
</dbReference>
<accession>A0A2G5P758</accession>
<dbReference type="GO" id="GO:0004165">
    <property type="term" value="F:delta(3)-delta(2)-enoyl-CoA isomerase activity"/>
    <property type="evidence" value="ECO:0007669"/>
    <property type="project" value="UniProtKB-ARBA"/>
</dbReference>
<dbReference type="InterPro" id="IPR001753">
    <property type="entry name" value="Enoyl-CoA_hydra/iso"/>
</dbReference>
<reference evidence="5 6" key="1">
    <citation type="journal article" date="2017" name="Infect. Genet. Evol.">
        <title>The new phylogeny of the genus Mycobacterium: The old and the news.</title>
        <authorList>
            <person name="Tortoli E."/>
            <person name="Fedrizzi T."/>
            <person name="Meehan C.J."/>
            <person name="Trovato A."/>
            <person name="Grottola A."/>
            <person name="Giacobazzi E."/>
            <person name="Serpini G.F."/>
            <person name="Tagliazucchi S."/>
            <person name="Fabio A."/>
            <person name="Bettua C."/>
            <person name="Bertorelli R."/>
            <person name="Frascaro F."/>
            <person name="De Sanctis V."/>
            <person name="Pecorari M."/>
            <person name="Jousson O."/>
            <person name="Segata N."/>
            <person name="Cirillo D.M."/>
        </authorList>
    </citation>
    <scope>NUCLEOTIDE SEQUENCE [LARGE SCALE GENOMIC DNA]</scope>
    <source>
        <strain evidence="5 6">CIP1034565</strain>
    </source>
</reference>
<dbReference type="STRING" id="85968.GCA_900073015_03372"/>
<evidence type="ECO:0000313" key="5">
    <source>
        <dbReference type="EMBL" id="PIB73724.1"/>
    </source>
</evidence>
<proteinExistence type="predicted"/>
<feature type="region of interest" description="Disordered" evidence="4">
    <location>
        <begin position="249"/>
        <end position="270"/>
    </location>
</feature>
<dbReference type="Proteomes" id="UP000230551">
    <property type="component" value="Unassembled WGS sequence"/>
</dbReference>
<name>A0A2G5P758_9MYCO</name>
<evidence type="ECO:0000256" key="1">
    <source>
        <dbReference type="ARBA" id="ARBA00004275"/>
    </source>
</evidence>
<dbReference type="Gene3D" id="3.90.226.10">
    <property type="entry name" value="2-enoyl-CoA Hydratase, Chain A, domain 1"/>
    <property type="match status" value="1"/>
</dbReference>
<dbReference type="EMBL" id="PDCN02000025">
    <property type="protein sequence ID" value="PIB73724.1"/>
    <property type="molecule type" value="Genomic_DNA"/>
</dbReference>
<organism evidence="5 6">
    <name type="scientific">Mycolicibacterium brumae</name>
    <dbReference type="NCBI Taxonomy" id="85968"/>
    <lineage>
        <taxon>Bacteria</taxon>
        <taxon>Bacillati</taxon>
        <taxon>Actinomycetota</taxon>
        <taxon>Actinomycetes</taxon>
        <taxon>Mycobacteriales</taxon>
        <taxon>Mycobacteriaceae</taxon>
        <taxon>Mycolicibacterium</taxon>
    </lineage>
</organism>
<dbReference type="InterPro" id="IPR029045">
    <property type="entry name" value="ClpP/crotonase-like_dom_sf"/>
</dbReference>
<keyword evidence="3" id="KW-0413">Isomerase</keyword>
<gene>
    <name evidence="5" type="ORF">CQY22_015775</name>
</gene>
<comment type="caution">
    <text evidence="5">The sequence shown here is derived from an EMBL/GenBank/DDBJ whole genome shotgun (WGS) entry which is preliminary data.</text>
</comment>
<keyword evidence="2" id="KW-0576">Peroxisome</keyword>
<dbReference type="OrthoDB" id="3473569at2"/>
<evidence type="ECO:0000313" key="6">
    <source>
        <dbReference type="Proteomes" id="UP000230551"/>
    </source>
</evidence>
<dbReference type="Pfam" id="PF00378">
    <property type="entry name" value="ECH_1"/>
    <property type="match status" value="1"/>
</dbReference>
<dbReference type="CDD" id="cd06558">
    <property type="entry name" value="crotonase-like"/>
    <property type="match status" value="1"/>
</dbReference>
<feature type="compositionally biased region" description="Basic and acidic residues" evidence="4">
    <location>
        <begin position="252"/>
        <end position="270"/>
    </location>
</feature>
<evidence type="ECO:0000256" key="3">
    <source>
        <dbReference type="ARBA" id="ARBA00023235"/>
    </source>
</evidence>
<comment type="subcellular location">
    <subcellularLocation>
        <location evidence="1">Peroxisome</location>
    </subcellularLocation>
</comment>
<evidence type="ECO:0000256" key="2">
    <source>
        <dbReference type="ARBA" id="ARBA00023140"/>
    </source>
</evidence>
<protein>
    <submittedName>
        <fullName evidence="5">Enoyl-CoA hydratase</fullName>
    </submittedName>
</protein>
<evidence type="ECO:0000256" key="4">
    <source>
        <dbReference type="SAM" id="MobiDB-lite"/>
    </source>
</evidence>
<dbReference type="PANTHER" id="PTHR43684">
    <property type="match status" value="1"/>
</dbReference>
<dbReference type="AlphaFoldDB" id="A0A2G5P758"/>
<sequence>MGTPCHILVNGPRYRQRVDDQCLLFEPGPVTRITLNRPRAANGLNAELGAALVEAAQRCASADVVLLTGAGRFFCAGGDLKEISAAPDPGGYVHRLAEDLHRALAIFAEMDAVLITVVNGVAAGAGFSLAVSGDLVLAAESASFTMAYTRAGLSPDGGASYLLPRLVGLRRTQELMLTNRTLTAAEAADWGLVTEVCDDPGARAEELAAQLAAGSRTAQASVKRLLAQAYANDYRRQLADEAAQIAANANRPDGREGMDAFLNKREPRFS</sequence>
<dbReference type="SUPFAM" id="SSF52096">
    <property type="entry name" value="ClpP/crotonase"/>
    <property type="match status" value="1"/>
</dbReference>
<keyword evidence="6" id="KW-1185">Reference proteome</keyword>
<dbReference type="InterPro" id="IPR051053">
    <property type="entry name" value="ECH/Chromodomain_protein"/>
</dbReference>